<evidence type="ECO:0000313" key="4">
    <source>
        <dbReference type="EMBL" id="AUV65363.1"/>
    </source>
</evidence>
<dbReference type="GO" id="GO:0008270">
    <property type="term" value="F:zinc ion binding"/>
    <property type="evidence" value="ECO:0007669"/>
    <property type="project" value="UniProtKB-KW"/>
</dbReference>
<protein>
    <submittedName>
        <fullName evidence="4">IAP-2</fullName>
    </submittedName>
</protein>
<dbReference type="SMART" id="SM00238">
    <property type="entry name" value="BIR"/>
    <property type="match status" value="1"/>
</dbReference>
<dbReference type="SUPFAM" id="SSF57924">
    <property type="entry name" value="Inhibitor of apoptosis (IAP) repeat"/>
    <property type="match status" value="1"/>
</dbReference>
<organism evidence="4 5">
    <name type="scientific">Mythimna unipuncta nucleopolyhedrovirus</name>
    <dbReference type="NCBI Taxonomy" id="447897"/>
    <lineage>
        <taxon>Viruses</taxon>
        <taxon>Viruses incertae sedis</taxon>
        <taxon>Naldaviricetes</taxon>
        <taxon>Lefavirales</taxon>
        <taxon>Baculoviridae</taxon>
        <taxon>Alphabaculovirus</taxon>
    </lineage>
</organism>
<dbReference type="PANTHER" id="PTHR10044">
    <property type="entry name" value="INHIBITOR OF APOPTOSIS"/>
    <property type="match status" value="1"/>
</dbReference>
<dbReference type="Pfam" id="PF13920">
    <property type="entry name" value="zf-C3HC4_3"/>
    <property type="match status" value="1"/>
</dbReference>
<dbReference type="Pfam" id="PF00653">
    <property type="entry name" value="BIR"/>
    <property type="match status" value="1"/>
</dbReference>
<evidence type="ECO:0000313" key="5">
    <source>
        <dbReference type="Proteomes" id="UP000297194"/>
    </source>
</evidence>
<dbReference type="GeneID" id="40527037"/>
<reference evidence="4" key="1">
    <citation type="journal article" date="2017" name="Virus Genes">
        <title>The complete genome sequence of a third distinct baculovirus isolated from the true armyworm, Mythimna unipuncta, contains two copies of the lef-7 gene.</title>
        <authorList>
            <person name="Harrison R.L."/>
            <person name="Mowery J.D."/>
            <person name="Rowley D.L."/>
            <person name="Bauchan G.R."/>
            <person name="Theilmann D.A."/>
            <person name="Rohrmann G.F."/>
            <person name="Erlandson M.A."/>
        </authorList>
    </citation>
    <scope>NUCLEOTIDE SEQUENCE [LARGE SCALE GENOMIC DNA]</scope>
    <source>
        <strain evidence="4">#7</strain>
    </source>
</reference>
<dbReference type="KEGG" id="vg:40527037"/>
<name>A0A2K9VSC8_9ABAC</name>
<dbReference type="CDD" id="cd00022">
    <property type="entry name" value="BIR"/>
    <property type="match status" value="1"/>
</dbReference>
<keyword evidence="5" id="KW-1185">Reference proteome</keyword>
<dbReference type="InterPro" id="IPR013083">
    <property type="entry name" value="Znf_RING/FYVE/PHD"/>
</dbReference>
<feature type="domain" description="RING-type" evidence="3">
    <location>
        <begin position="221"/>
        <end position="256"/>
    </location>
</feature>
<keyword evidence="1" id="KW-0863">Zinc-finger</keyword>
<dbReference type="EMBL" id="MF375894">
    <property type="protein sequence ID" value="AUV65363.1"/>
    <property type="molecule type" value="Genomic_DNA"/>
</dbReference>
<dbReference type="PROSITE" id="PS50143">
    <property type="entry name" value="BIR_REPEAT_2"/>
    <property type="match status" value="1"/>
</dbReference>
<evidence type="ECO:0000256" key="2">
    <source>
        <dbReference type="SAM" id="MobiDB-lite"/>
    </source>
</evidence>
<dbReference type="PANTHER" id="PTHR10044:SF139">
    <property type="entry name" value="DEATH-ASSOCIATED INHIBITOR OF APOPTOSIS 2"/>
    <property type="match status" value="1"/>
</dbReference>
<proteinExistence type="predicted"/>
<evidence type="ECO:0000259" key="3">
    <source>
        <dbReference type="PROSITE" id="PS50089"/>
    </source>
</evidence>
<dbReference type="Gene3D" id="3.30.40.10">
    <property type="entry name" value="Zinc/RING finger domain, C3HC4 (zinc finger)"/>
    <property type="match status" value="1"/>
</dbReference>
<accession>A0A2K9VSC8</accession>
<dbReference type="RefSeq" id="YP_009666757.1">
    <property type="nucleotide sequence ID" value="NC_043530.1"/>
</dbReference>
<dbReference type="InterPro" id="IPR001841">
    <property type="entry name" value="Znf_RING"/>
</dbReference>
<dbReference type="Proteomes" id="UP000297194">
    <property type="component" value="Segment"/>
</dbReference>
<feature type="compositionally biased region" description="Acidic residues" evidence="2">
    <location>
        <begin position="195"/>
        <end position="212"/>
    </location>
</feature>
<dbReference type="PROSITE" id="PS50089">
    <property type="entry name" value="ZF_RING_2"/>
    <property type="match status" value="1"/>
</dbReference>
<dbReference type="InterPro" id="IPR001370">
    <property type="entry name" value="BIR_rpt"/>
</dbReference>
<dbReference type="InterPro" id="IPR050784">
    <property type="entry name" value="IAP"/>
</dbReference>
<dbReference type="Gene3D" id="1.10.1170.10">
    <property type="entry name" value="Inhibitor Of Apoptosis Protein (2mihbC-IAP-1), Chain A"/>
    <property type="match status" value="1"/>
</dbReference>
<feature type="region of interest" description="Disordered" evidence="2">
    <location>
        <begin position="193"/>
        <end position="212"/>
    </location>
</feature>
<evidence type="ECO:0000256" key="1">
    <source>
        <dbReference type="PROSITE-ProRule" id="PRU00175"/>
    </source>
</evidence>
<sequence>MLSIMNANLAPPAHYKKFNVRLASLRDLCLADEYKRNLAAIGIYHDGNYGYKCAFCSLYLKRLDAHKLKYHTFSVCPMATQRLFENVTLRKQSFQRFKTARVRYKNDYDRLAQNGFYYYGKKAKIRCAGCLFNIVKLSKYDSAEDIHRTYSPTCPFNAPSAPPPSPPTPQLISNIYPRLPTKIDDYNETAGVVSENDDVDDSNSNDEGDAVSENEDDSVMCKICFDRHRDTCFMPCRHMSACNVCAAKCRVCCICRVKIEKRIKVFLQ</sequence>
<keyword evidence="1" id="KW-0479">Metal-binding</keyword>
<keyword evidence="1" id="KW-0862">Zinc</keyword>